<dbReference type="PANTHER" id="PTHR37164">
    <property type="entry name" value="BACTERIOHEMERYTHRIN"/>
    <property type="match status" value="1"/>
</dbReference>
<dbReference type="InterPro" id="IPR035938">
    <property type="entry name" value="Hemerythrin-like_sf"/>
</dbReference>
<comment type="similarity">
    <text evidence="1">Belongs to the hemerythrin family.</text>
</comment>
<dbReference type="AlphaFoldDB" id="A0A8J1T4Z6"/>
<reference evidence="5" key="1">
    <citation type="submission" date="2022-03" db="EMBL/GenBank/DDBJ databases">
        <authorList>
            <person name="Martin C."/>
        </authorList>
    </citation>
    <scope>NUCLEOTIDE SEQUENCE</scope>
</reference>
<dbReference type="OrthoDB" id="10249344at2759"/>
<accession>A0A8J1T4Z6</accession>
<keyword evidence="2" id="KW-0479">Metal-binding</keyword>
<evidence type="ECO:0000256" key="3">
    <source>
        <dbReference type="ARBA" id="ARBA00023004"/>
    </source>
</evidence>
<evidence type="ECO:0000313" key="6">
    <source>
        <dbReference type="Proteomes" id="UP000749559"/>
    </source>
</evidence>
<protein>
    <recommendedName>
        <fullName evidence="4">Hemerythrin-like domain-containing protein</fullName>
    </recommendedName>
</protein>
<dbReference type="InterPro" id="IPR002063">
    <property type="entry name" value="Haemerythrin"/>
</dbReference>
<feature type="domain" description="Hemerythrin-like" evidence="4">
    <location>
        <begin position="94"/>
        <end position="195"/>
    </location>
</feature>
<comment type="caution">
    <text evidence="5">The sequence shown here is derived from an EMBL/GenBank/DDBJ whole genome shotgun (WGS) entry which is preliminary data.</text>
</comment>
<dbReference type="PRINTS" id="PR00186">
    <property type="entry name" value="HEMERYTHRIN"/>
</dbReference>
<keyword evidence="3" id="KW-0408">Iron</keyword>
<keyword evidence="6" id="KW-1185">Reference proteome</keyword>
<gene>
    <name evidence="5" type="ORF">OFUS_LOCUS11079</name>
</gene>
<dbReference type="GO" id="GO:0005506">
    <property type="term" value="F:iron ion binding"/>
    <property type="evidence" value="ECO:0007669"/>
    <property type="project" value="InterPro"/>
</dbReference>
<dbReference type="InterPro" id="IPR012827">
    <property type="entry name" value="Hemerythrin_metal-bd"/>
</dbReference>
<evidence type="ECO:0000256" key="1">
    <source>
        <dbReference type="ARBA" id="ARBA00010587"/>
    </source>
</evidence>
<dbReference type="CDD" id="cd12107">
    <property type="entry name" value="Hemerythrin"/>
    <property type="match status" value="1"/>
</dbReference>
<evidence type="ECO:0000256" key="2">
    <source>
        <dbReference type="ARBA" id="ARBA00022723"/>
    </source>
</evidence>
<evidence type="ECO:0000259" key="4">
    <source>
        <dbReference type="Pfam" id="PF01814"/>
    </source>
</evidence>
<dbReference type="PANTHER" id="PTHR37164:SF1">
    <property type="entry name" value="BACTERIOHEMERYTHRIN"/>
    <property type="match status" value="1"/>
</dbReference>
<dbReference type="NCBIfam" id="TIGR00058">
    <property type="entry name" value="Hemerythrin"/>
    <property type="match status" value="1"/>
</dbReference>
<evidence type="ECO:0000313" key="5">
    <source>
        <dbReference type="EMBL" id="CAH1784960.1"/>
    </source>
</evidence>
<dbReference type="SUPFAM" id="SSF47188">
    <property type="entry name" value="Hemerythrin-like"/>
    <property type="match status" value="1"/>
</dbReference>
<dbReference type="InterPro" id="IPR016131">
    <property type="entry name" value="Haemerythrin_Fe_BS"/>
</dbReference>
<dbReference type="InterPro" id="IPR012312">
    <property type="entry name" value="Hemerythrin-like"/>
</dbReference>
<sequence length="197" mass="23212">MYIEPYATLSINTEIAFCLLVLRTILRITARAPRSLKGIRTLQPSKQFVHFTQLLRNLIASKNWKCLEGIDRRTLKMTHPIPEPFKWDNTFKVFYDHLDGEHQNLFASIFDLAENKNSQDALNKLIGVAKDHFDSEEVMMKQKDFHDHDNHKEAHDGFLDKVKGWKLPVNDDQVKYAKNWLVHHIKVTDFKYKDQLH</sequence>
<dbReference type="Gene3D" id="1.20.120.50">
    <property type="entry name" value="Hemerythrin-like"/>
    <property type="match status" value="1"/>
</dbReference>
<dbReference type="PROSITE" id="PS00550">
    <property type="entry name" value="HEMERYTHRINS"/>
    <property type="match status" value="1"/>
</dbReference>
<dbReference type="EMBL" id="CAIIXF020000005">
    <property type="protein sequence ID" value="CAH1784960.1"/>
    <property type="molecule type" value="Genomic_DNA"/>
</dbReference>
<name>A0A8J1T4Z6_OWEFU</name>
<dbReference type="Pfam" id="PF01814">
    <property type="entry name" value="Hemerythrin"/>
    <property type="match status" value="1"/>
</dbReference>
<proteinExistence type="inferred from homology"/>
<dbReference type="NCBIfam" id="TIGR02481">
    <property type="entry name" value="hemeryth_dom"/>
    <property type="match status" value="1"/>
</dbReference>
<dbReference type="Proteomes" id="UP000749559">
    <property type="component" value="Unassembled WGS sequence"/>
</dbReference>
<organism evidence="5 6">
    <name type="scientific">Owenia fusiformis</name>
    <name type="common">Polychaete worm</name>
    <dbReference type="NCBI Taxonomy" id="6347"/>
    <lineage>
        <taxon>Eukaryota</taxon>
        <taxon>Metazoa</taxon>
        <taxon>Spiralia</taxon>
        <taxon>Lophotrochozoa</taxon>
        <taxon>Annelida</taxon>
        <taxon>Polychaeta</taxon>
        <taxon>Sedentaria</taxon>
        <taxon>Canalipalpata</taxon>
        <taxon>Sabellida</taxon>
        <taxon>Oweniida</taxon>
        <taxon>Oweniidae</taxon>
        <taxon>Owenia</taxon>
    </lineage>
</organism>
<dbReference type="InterPro" id="IPR050669">
    <property type="entry name" value="Hemerythrin"/>
</dbReference>